<dbReference type="CDD" id="cd06662">
    <property type="entry name" value="SURF1"/>
    <property type="match status" value="1"/>
</dbReference>
<dbReference type="Proteomes" id="UP000501427">
    <property type="component" value="Chromosome"/>
</dbReference>
<gene>
    <name evidence="2" type="ORF">E4184_19580</name>
</gene>
<accession>A0A6M4YJY6</accession>
<keyword evidence="1" id="KW-0812">Transmembrane</keyword>
<keyword evidence="1" id="KW-1003">Cell membrane</keyword>
<evidence type="ECO:0000313" key="3">
    <source>
        <dbReference type="Proteomes" id="UP000501427"/>
    </source>
</evidence>
<dbReference type="AlphaFoldDB" id="A0A6M4YJY6"/>
<dbReference type="RefSeq" id="WP_171276907.1">
    <property type="nucleotide sequence ID" value="NZ_CAWPJG010000001.1"/>
</dbReference>
<comment type="subcellular location">
    <subcellularLocation>
        <location evidence="1">Cell membrane</location>
        <topology evidence="1">Multi-pass membrane protein</topology>
    </subcellularLocation>
</comment>
<comment type="caution">
    <text evidence="1">Lacks conserved residue(s) required for the propagation of feature annotation.</text>
</comment>
<reference evidence="2 3" key="1">
    <citation type="submission" date="2019-03" db="EMBL/GenBank/DDBJ databases">
        <title>Novel transposon Tn6433 accelerates the dissemination of tet(E) in Aeromonas from aerobic biofilm under oxytetracycline stress.</title>
        <authorList>
            <person name="Shi Y."/>
            <person name="Tian Z."/>
            <person name="Zhang Y."/>
            <person name="Zhang H."/>
            <person name="Yang M."/>
        </authorList>
    </citation>
    <scope>NUCLEOTIDE SEQUENCE [LARGE SCALE GENOMIC DNA]</scope>
    <source>
        <strain evidence="2 3">T0.1-19</strain>
    </source>
</reference>
<organism evidence="2 3">
    <name type="scientific">Aeromonas media</name>
    <dbReference type="NCBI Taxonomy" id="651"/>
    <lineage>
        <taxon>Bacteria</taxon>
        <taxon>Pseudomonadati</taxon>
        <taxon>Pseudomonadota</taxon>
        <taxon>Gammaproteobacteria</taxon>
        <taxon>Aeromonadales</taxon>
        <taxon>Aeromonadaceae</taxon>
        <taxon>Aeromonas</taxon>
    </lineage>
</organism>
<name>A0A6M4YJY6_AERME</name>
<keyword evidence="1" id="KW-0472">Membrane</keyword>
<proteinExistence type="inferred from homology"/>
<evidence type="ECO:0000256" key="1">
    <source>
        <dbReference type="RuleBase" id="RU363076"/>
    </source>
</evidence>
<dbReference type="InterPro" id="IPR002994">
    <property type="entry name" value="Surf1/Shy1"/>
</dbReference>
<keyword evidence="1" id="KW-1133">Transmembrane helix</keyword>
<feature type="transmembrane region" description="Helical" evidence="1">
    <location>
        <begin position="196"/>
        <end position="215"/>
    </location>
</feature>
<dbReference type="Pfam" id="PF02104">
    <property type="entry name" value="SURF1"/>
    <property type="match status" value="1"/>
</dbReference>
<dbReference type="GO" id="GO:0005886">
    <property type="term" value="C:plasma membrane"/>
    <property type="evidence" value="ECO:0007669"/>
    <property type="project" value="UniProtKB-SubCell"/>
</dbReference>
<sequence>MFTLVVTAGLCKLSLWQWQRGMEKEAWLGRMAVAQQVAPMTLARIDWHNLESLDGLSLGGEVEWVSPHVWLLDNQAVAGEIGYDVIIPVRAGDARPLLLVNLGWVPAPASRQQLPRPVIPATLALDGLLRTAPGGVLLGQNIESGPYPNRLQSIRVDALSEIIGSPLADAVFYQKHTPFLHHYQPNVMPPEKHRAYAVQWFGLALVMLVGGLVLTRRLSP</sequence>
<evidence type="ECO:0000313" key="2">
    <source>
        <dbReference type="EMBL" id="QJT23402.1"/>
    </source>
</evidence>
<dbReference type="EMBL" id="CP038441">
    <property type="protein sequence ID" value="QJT23402.1"/>
    <property type="molecule type" value="Genomic_DNA"/>
</dbReference>
<dbReference type="PROSITE" id="PS50895">
    <property type="entry name" value="SURF1"/>
    <property type="match status" value="1"/>
</dbReference>
<protein>
    <recommendedName>
        <fullName evidence="1">SURF1-like protein</fullName>
    </recommendedName>
</protein>
<comment type="similarity">
    <text evidence="1">Belongs to the SURF1 family.</text>
</comment>